<dbReference type="Gene3D" id="3.90.1170.20">
    <property type="entry name" value="Quinolinate phosphoribosyl transferase, N-terminal domain"/>
    <property type="match status" value="1"/>
</dbReference>
<organism evidence="15 16">
    <name type="scientific">Prevotella amnii DNF00058</name>
    <dbReference type="NCBI Taxonomy" id="1401066"/>
    <lineage>
        <taxon>Bacteria</taxon>
        <taxon>Pseudomonadati</taxon>
        <taxon>Bacteroidota</taxon>
        <taxon>Bacteroidia</taxon>
        <taxon>Bacteroidales</taxon>
        <taxon>Prevotellaceae</taxon>
        <taxon>Prevotella</taxon>
    </lineage>
</organism>
<dbReference type="SUPFAM" id="SSF51690">
    <property type="entry name" value="Nicotinate/Quinolinate PRTase C-terminal domain-like"/>
    <property type="match status" value="1"/>
</dbReference>
<evidence type="ECO:0000256" key="12">
    <source>
        <dbReference type="PIRNR" id="PIRNR006250"/>
    </source>
</evidence>
<dbReference type="EC" id="2.4.2.19" evidence="5"/>
<dbReference type="GO" id="GO:0004514">
    <property type="term" value="F:nicotinate-nucleotide diphosphorylase (carboxylating) activity"/>
    <property type="evidence" value="ECO:0007669"/>
    <property type="project" value="UniProtKB-EC"/>
</dbReference>
<evidence type="ECO:0000313" key="15">
    <source>
        <dbReference type="EMBL" id="KGF52283.1"/>
    </source>
</evidence>
<comment type="catalytic activity">
    <reaction evidence="10">
        <text>nicotinate beta-D-ribonucleotide + CO2 + diphosphate = quinolinate + 5-phospho-alpha-D-ribose 1-diphosphate + 2 H(+)</text>
        <dbReference type="Rhea" id="RHEA:12733"/>
        <dbReference type="ChEBI" id="CHEBI:15378"/>
        <dbReference type="ChEBI" id="CHEBI:16526"/>
        <dbReference type="ChEBI" id="CHEBI:29959"/>
        <dbReference type="ChEBI" id="CHEBI:33019"/>
        <dbReference type="ChEBI" id="CHEBI:57502"/>
        <dbReference type="ChEBI" id="CHEBI:58017"/>
        <dbReference type="EC" id="2.4.2.19"/>
    </reaction>
</comment>
<sequence length="290" mass="32243">MFSKKECNRRLLELAFNEDIGDGDHTTLCCIDKDAIGESKLLIKEEGIFAGINIAKEIFHMFDPELEVVVFINDGEKVKPGDIVLSVKGKVQSILQTERLLLNVLQRMSGIATMTHKYQQALIDAGTKTRVLDTRKTTPGMRMLEKEAVKIGGGMNHRIGLFDMILLKDNHIDFCGGVHNAISKAKKYCKDKGKDLKIECEVRDFKELEEALLEGCDRIMFDNFTPEETAKAVKIVNGRCETESSGGITYENMIPYAKAGVDFISFGALTHSVKCLDMSLKATGSSKLKI</sequence>
<dbReference type="FunFam" id="3.90.1170.20:FF:000001">
    <property type="entry name" value="Nicotinate-nucleotide diphosphorylase (Carboxylating)"/>
    <property type="match status" value="1"/>
</dbReference>
<dbReference type="GO" id="GO:0005737">
    <property type="term" value="C:cytoplasm"/>
    <property type="evidence" value="ECO:0007669"/>
    <property type="project" value="TreeGrafter"/>
</dbReference>
<dbReference type="GO" id="GO:0009435">
    <property type="term" value="P:NAD+ biosynthetic process"/>
    <property type="evidence" value="ECO:0007669"/>
    <property type="project" value="UniProtKB-UniPathway"/>
</dbReference>
<keyword evidence="8 12" id="KW-0808">Transferase</keyword>
<comment type="caution">
    <text evidence="15">The sequence shown here is derived from an EMBL/GenBank/DDBJ whole genome shotgun (WGS) entry which is preliminary data.</text>
</comment>
<evidence type="ECO:0000259" key="14">
    <source>
        <dbReference type="Pfam" id="PF02749"/>
    </source>
</evidence>
<feature type="domain" description="Quinolinate phosphoribosyl transferase C-terminal" evidence="13">
    <location>
        <begin position="111"/>
        <end position="281"/>
    </location>
</feature>
<dbReference type="InterPro" id="IPR027277">
    <property type="entry name" value="NadC/ModD"/>
</dbReference>
<dbReference type="InterPro" id="IPR004393">
    <property type="entry name" value="NadC"/>
</dbReference>
<keyword evidence="7 12" id="KW-0328">Glycosyltransferase</keyword>
<dbReference type="Pfam" id="PF01729">
    <property type="entry name" value="QRPTase_C"/>
    <property type="match status" value="1"/>
</dbReference>
<evidence type="ECO:0000256" key="6">
    <source>
        <dbReference type="ARBA" id="ARBA00022642"/>
    </source>
</evidence>
<dbReference type="Proteomes" id="UP000029614">
    <property type="component" value="Unassembled WGS sequence"/>
</dbReference>
<dbReference type="Gene3D" id="3.20.20.70">
    <property type="entry name" value="Aldolase class I"/>
    <property type="match status" value="1"/>
</dbReference>
<dbReference type="NCBIfam" id="TIGR00078">
    <property type="entry name" value="nadC"/>
    <property type="match status" value="1"/>
</dbReference>
<dbReference type="SUPFAM" id="SSF54675">
    <property type="entry name" value="Nicotinate/Quinolinate PRTase N-terminal domain-like"/>
    <property type="match status" value="1"/>
</dbReference>
<reference evidence="15 16" key="1">
    <citation type="submission" date="2014-07" db="EMBL/GenBank/DDBJ databases">
        <authorList>
            <person name="McCorrison J."/>
            <person name="Sanka R."/>
            <person name="Torralba M."/>
            <person name="Gillis M."/>
            <person name="Haft D.H."/>
            <person name="Methe B."/>
            <person name="Sutton G."/>
            <person name="Nelson K.E."/>
        </authorList>
    </citation>
    <scope>NUCLEOTIDE SEQUENCE [LARGE SCALE GENOMIC DNA]</scope>
    <source>
        <strain evidence="15 16">DNF00058</strain>
    </source>
</reference>
<evidence type="ECO:0000256" key="10">
    <source>
        <dbReference type="ARBA" id="ARBA00047445"/>
    </source>
</evidence>
<dbReference type="AlphaFoldDB" id="A0A096AZ32"/>
<keyword evidence="6" id="KW-0662">Pyridine nucleotide biosynthesis</keyword>
<dbReference type="UniPathway" id="UPA00253">
    <property type="reaction ID" value="UER00331"/>
</dbReference>
<dbReference type="InterPro" id="IPR037128">
    <property type="entry name" value="Quinolinate_PRibosylTase_N_sf"/>
</dbReference>
<dbReference type="FunFam" id="3.20.20.70:FF:000030">
    <property type="entry name" value="Nicotinate-nucleotide pyrophosphorylase, carboxylating"/>
    <property type="match status" value="1"/>
</dbReference>
<comment type="similarity">
    <text evidence="3 12">Belongs to the NadC/ModD family.</text>
</comment>
<evidence type="ECO:0000313" key="16">
    <source>
        <dbReference type="Proteomes" id="UP000029614"/>
    </source>
</evidence>
<evidence type="ECO:0000256" key="8">
    <source>
        <dbReference type="ARBA" id="ARBA00022679"/>
    </source>
</evidence>
<proteinExistence type="inferred from homology"/>
<name>A0A096AZ32_9BACT</name>
<dbReference type="RefSeq" id="WP_036855114.1">
    <property type="nucleotide sequence ID" value="NZ_JRNU01000014.1"/>
</dbReference>
<accession>A0A096AZ32</accession>
<keyword evidence="16" id="KW-1185">Reference proteome</keyword>
<evidence type="ECO:0000256" key="1">
    <source>
        <dbReference type="ARBA" id="ARBA00003237"/>
    </source>
</evidence>
<protein>
    <recommendedName>
        <fullName evidence="11">Probable nicotinate-nucleotide pyrophosphorylase [carboxylating]</fullName>
        <ecNumber evidence="5">2.4.2.19</ecNumber>
    </recommendedName>
    <alternativeName>
        <fullName evidence="9">Quinolinate phosphoribosyltransferase [decarboxylating]</fullName>
    </alternativeName>
</protein>
<evidence type="ECO:0000256" key="2">
    <source>
        <dbReference type="ARBA" id="ARBA00004893"/>
    </source>
</evidence>
<comment type="subunit">
    <text evidence="4">Hexamer formed by 3 homodimers.</text>
</comment>
<evidence type="ECO:0000256" key="3">
    <source>
        <dbReference type="ARBA" id="ARBA00009400"/>
    </source>
</evidence>
<dbReference type="PANTHER" id="PTHR32179:SF3">
    <property type="entry name" value="NICOTINATE-NUCLEOTIDE PYROPHOSPHORYLASE [CARBOXYLATING]"/>
    <property type="match status" value="1"/>
</dbReference>
<evidence type="ECO:0000256" key="4">
    <source>
        <dbReference type="ARBA" id="ARBA00011218"/>
    </source>
</evidence>
<dbReference type="GO" id="GO:0034213">
    <property type="term" value="P:quinolinate catabolic process"/>
    <property type="evidence" value="ECO:0007669"/>
    <property type="project" value="TreeGrafter"/>
</dbReference>
<gene>
    <name evidence="15" type="ORF">HMPREF9302_04495</name>
</gene>
<evidence type="ECO:0000259" key="13">
    <source>
        <dbReference type="Pfam" id="PF01729"/>
    </source>
</evidence>
<dbReference type="EMBL" id="JRNU01000014">
    <property type="protein sequence ID" value="KGF52283.1"/>
    <property type="molecule type" value="Genomic_DNA"/>
</dbReference>
<evidence type="ECO:0000256" key="11">
    <source>
        <dbReference type="ARBA" id="ARBA00069173"/>
    </source>
</evidence>
<dbReference type="PANTHER" id="PTHR32179">
    <property type="entry name" value="NICOTINATE-NUCLEOTIDE PYROPHOSPHORYLASE [CARBOXYLATING]"/>
    <property type="match status" value="1"/>
</dbReference>
<dbReference type="CDD" id="cd01572">
    <property type="entry name" value="QPRTase"/>
    <property type="match status" value="1"/>
</dbReference>
<comment type="function">
    <text evidence="1">Involved in the catabolism of quinolinic acid (QA).</text>
</comment>
<evidence type="ECO:0000256" key="7">
    <source>
        <dbReference type="ARBA" id="ARBA00022676"/>
    </source>
</evidence>
<dbReference type="OrthoDB" id="9782546at2"/>
<dbReference type="InterPro" id="IPR013785">
    <property type="entry name" value="Aldolase_TIM"/>
</dbReference>
<dbReference type="InterPro" id="IPR002638">
    <property type="entry name" value="Quinolinate_PRibosylTrfase_C"/>
</dbReference>
<comment type="pathway">
    <text evidence="2">Cofactor biosynthesis; NAD(+) biosynthesis; nicotinate D-ribonucleotide from quinolinate: step 1/1.</text>
</comment>
<dbReference type="InterPro" id="IPR022412">
    <property type="entry name" value="Quinolinate_PRibosylTrfase_N"/>
</dbReference>
<dbReference type="Pfam" id="PF02749">
    <property type="entry name" value="QRPTase_N"/>
    <property type="match status" value="1"/>
</dbReference>
<evidence type="ECO:0000256" key="5">
    <source>
        <dbReference type="ARBA" id="ARBA00011944"/>
    </source>
</evidence>
<dbReference type="PIRSF" id="PIRSF006250">
    <property type="entry name" value="NadC_ModD"/>
    <property type="match status" value="1"/>
</dbReference>
<dbReference type="InterPro" id="IPR036068">
    <property type="entry name" value="Nicotinate_pribotase-like_C"/>
</dbReference>
<evidence type="ECO:0000256" key="9">
    <source>
        <dbReference type="ARBA" id="ARBA00033102"/>
    </source>
</evidence>
<feature type="domain" description="Quinolinate phosphoribosyl transferase N-terminal" evidence="14">
    <location>
        <begin position="24"/>
        <end position="109"/>
    </location>
</feature>